<comment type="caution">
    <text evidence="3">The sequence shown here is derived from an EMBL/GenBank/DDBJ whole genome shotgun (WGS) entry which is preliminary data.</text>
</comment>
<dbReference type="Proteomes" id="UP001198034">
    <property type="component" value="Unassembled WGS sequence"/>
</dbReference>
<dbReference type="RefSeq" id="WP_226762978.1">
    <property type="nucleotide sequence ID" value="NZ_JAJAWG010000001.1"/>
</dbReference>
<dbReference type="Gene3D" id="2.60.40.420">
    <property type="entry name" value="Cupredoxins - blue copper proteins"/>
    <property type="match status" value="1"/>
</dbReference>
<sequence length="100" mass="10544">MLSASLVRAADVVKLKMTSTDGKLGPLRLEAAAGKALEIMVVSAGKTLMEFESKPLIFEQNIAAGKTKVIQVKALAAGEYTLVDELNEEKASAQGVLVVK</sequence>
<accession>A0ABS8BHH6</accession>
<proteinExistence type="predicted"/>
<reference evidence="3 4" key="1">
    <citation type="submission" date="2021-10" db="EMBL/GenBank/DDBJ databases">
        <authorList>
            <person name="Chen M."/>
        </authorList>
    </citation>
    <scope>NUCLEOTIDE SEQUENCE [LARGE SCALE GENOMIC DNA]</scope>
    <source>
        <strain evidence="3 4">H3-26</strain>
    </source>
</reference>
<keyword evidence="4" id="KW-1185">Reference proteome</keyword>
<gene>
    <name evidence="3" type="ORF">LG219_02565</name>
</gene>
<dbReference type="SUPFAM" id="SSF49503">
    <property type="entry name" value="Cupredoxins"/>
    <property type="match status" value="1"/>
</dbReference>
<feature type="domain" description="EfeO-type cupredoxin-like" evidence="2">
    <location>
        <begin position="8"/>
        <end position="99"/>
    </location>
</feature>
<protein>
    <submittedName>
        <fullName evidence="3">Cupredoxin domain-containing protein</fullName>
    </submittedName>
</protein>
<evidence type="ECO:0000256" key="1">
    <source>
        <dbReference type="ARBA" id="ARBA00004459"/>
    </source>
</evidence>
<evidence type="ECO:0000313" key="3">
    <source>
        <dbReference type="EMBL" id="MCB5195174.1"/>
    </source>
</evidence>
<dbReference type="InterPro" id="IPR028096">
    <property type="entry name" value="EfeO_Cupredoxin"/>
</dbReference>
<dbReference type="Pfam" id="PF13473">
    <property type="entry name" value="Cupredoxin_1"/>
    <property type="match status" value="1"/>
</dbReference>
<name>A0ABS8BHH6_9NEIS</name>
<evidence type="ECO:0000259" key="2">
    <source>
        <dbReference type="Pfam" id="PF13473"/>
    </source>
</evidence>
<dbReference type="InterPro" id="IPR008972">
    <property type="entry name" value="Cupredoxin"/>
</dbReference>
<evidence type="ECO:0000313" key="4">
    <source>
        <dbReference type="Proteomes" id="UP001198034"/>
    </source>
</evidence>
<organism evidence="3 4">
    <name type="scientific">Deefgea salmonis</name>
    <dbReference type="NCBI Taxonomy" id="2875502"/>
    <lineage>
        <taxon>Bacteria</taxon>
        <taxon>Pseudomonadati</taxon>
        <taxon>Pseudomonadota</taxon>
        <taxon>Betaproteobacteria</taxon>
        <taxon>Neisseriales</taxon>
        <taxon>Chitinibacteraceae</taxon>
        <taxon>Deefgea</taxon>
    </lineage>
</organism>
<dbReference type="EMBL" id="JAJAWG010000001">
    <property type="protein sequence ID" value="MCB5195174.1"/>
    <property type="molecule type" value="Genomic_DNA"/>
</dbReference>
<comment type="subcellular location">
    <subcellularLocation>
        <location evidence="1">Cell outer membrane</location>
        <topology evidence="1">Lipid-anchor</topology>
    </subcellularLocation>
</comment>